<name>A0ABV2SUB6_9FLAO</name>
<dbReference type="Gene3D" id="3.40.50.1820">
    <property type="entry name" value="alpha/beta hydrolase"/>
    <property type="match status" value="1"/>
</dbReference>
<dbReference type="InterPro" id="IPR000073">
    <property type="entry name" value="AB_hydrolase_1"/>
</dbReference>
<accession>A0ABV2SUB6</accession>
<dbReference type="EMBL" id="JBEXAE010000002">
    <property type="protein sequence ID" value="MET6989864.1"/>
    <property type="molecule type" value="Genomic_DNA"/>
</dbReference>
<dbReference type="Pfam" id="PF00561">
    <property type="entry name" value="Abhydrolase_1"/>
    <property type="match status" value="1"/>
</dbReference>
<dbReference type="InterPro" id="IPR029058">
    <property type="entry name" value="AB_hydrolase_fold"/>
</dbReference>
<keyword evidence="3" id="KW-1185">Reference proteome</keyword>
<dbReference type="SUPFAM" id="SSF53474">
    <property type="entry name" value="alpha/beta-Hydrolases"/>
    <property type="match status" value="1"/>
</dbReference>
<dbReference type="Proteomes" id="UP001549799">
    <property type="component" value="Unassembled WGS sequence"/>
</dbReference>
<sequence length="279" mass="31830">MEKLIYKYLALAYGQYFNALSLVSKRKAAEKAFTLYCSPRKGKVLPHQKEYLDAAKHQIIHTSNLEIQTYQWLGRKETVLLLHGWESNVFRWKNLIEKLQEANFNIIAIDAPGHGNSSGNILNVPLYTECTNEIIDTYNPSYVIGHSMGGMTTIYNQYKYPNTAIKKLVSLGSPSELSELMDYYQNLLGFNNTVLSELEKHIYDQYKIEVQNFSAARFSESIEQKGFIVHDELDLIAPYSAAEKIHGQWKNSSLLKTSGLGHSLHQAEVNQKIIDFLNS</sequence>
<feature type="domain" description="AB hydrolase-1" evidence="1">
    <location>
        <begin position="78"/>
        <end position="184"/>
    </location>
</feature>
<evidence type="ECO:0000313" key="2">
    <source>
        <dbReference type="EMBL" id="MET6989864.1"/>
    </source>
</evidence>
<dbReference type="PANTHER" id="PTHR43798">
    <property type="entry name" value="MONOACYLGLYCEROL LIPASE"/>
    <property type="match status" value="1"/>
</dbReference>
<proteinExistence type="predicted"/>
<protein>
    <submittedName>
        <fullName evidence="2">Alpha/beta hydrolase</fullName>
    </submittedName>
</protein>
<dbReference type="PANTHER" id="PTHR43798:SF33">
    <property type="entry name" value="HYDROLASE, PUTATIVE (AFU_ORTHOLOGUE AFUA_2G14860)-RELATED"/>
    <property type="match status" value="1"/>
</dbReference>
<dbReference type="RefSeq" id="WP_354614245.1">
    <property type="nucleotide sequence ID" value="NZ_JBEXAE010000002.1"/>
</dbReference>
<evidence type="ECO:0000313" key="3">
    <source>
        <dbReference type="Proteomes" id="UP001549799"/>
    </source>
</evidence>
<dbReference type="InterPro" id="IPR050266">
    <property type="entry name" value="AB_hydrolase_sf"/>
</dbReference>
<evidence type="ECO:0000259" key="1">
    <source>
        <dbReference type="Pfam" id="PF00561"/>
    </source>
</evidence>
<dbReference type="GO" id="GO:0016787">
    <property type="term" value="F:hydrolase activity"/>
    <property type="evidence" value="ECO:0007669"/>
    <property type="project" value="UniProtKB-KW"/>
</dbReference>
<keyword evidence="2" id="KW-0378">Hydrolase</keyword>
<gene>
    <name evidence="2" type="ORF">ABXZ36_04285</name>
</gene>
<reference evidence="2 3" key="1">
    <citation type="submission" date="2024-07" db="EMBL/GenBank/DDBJ databases">
        <title>The genome sequence of type strain Sediminicola arcticus GDMCC 1.2805.</title>
        <authorList>
            <person name="Liu Y."/>
        </authorList>
    </citation>
    <scope>NUCLEOTIDE SEQUENCE [LARGE SCALE GENOMIC DNA]</scope>
    <source>
        <strain evidence="2 3">GDMCC 1.2805</strain>
    </source>
</reference>
<comment type="caution">
    <text evidence="2">The sequence shown here is derived from an EMBL/GenBank/DDBJ whole genome shotgun (WGS) entry which is preliminary data.</text>
</comment>
<organism evidence="2 3">
    <name type="scientific">Sediminicola arcticus</name>
    <dbReference type="NCBI Taxonomy" id="1574308"/>
    <lineage>
        <taxon>Bacteria</taxon>
        <taxon>Pseudomonadati</taxon>
        <taxon>Bacteroidota</taxon>
        <taxon>Flavobacteriia</taxon>
        <taxon>Flavobacteriales</taxon>
        <taxon>Flavobacteriaceae</taxon>
        <taxon>Sediminicola</taxon>
    </lineage>
</organism>